<reference evidence="2" key="1">
    <citation type="journal article" date="2013" name="Science">
        <title>The Amborella genome and the evolution of flowering plants.</title>
        <authorList>
            <consortium name="Amborella Genome Project"/>
        </authorList>
    </citation>
    <scope>NUCLEOTIDE SEQUENCE [LARGE SCALE GENOMIC DNA]</scope>
</reference>
<protein>
    <submittedName>
        <fullName evidence="1">Uncharacterized protein</fullName>
    </submittedName>
</protein>
<dbReference type="EMBL" id="KI394952">
    <property type="protein sequence ID" value="ERN00122.1"/>
    <property type="molecule type" value="Genomic_DNA"/>
</dbReference>
<name>W1NSN0_AMBTC</name>
<evidence type="ECO:0000313" key="2">
    <source>
        <dbReference type="Proteomes" id="UP000017836"/>
    </source>
</evidence>
<evidence type="ECO:0000313" key="1">
    <source>
        <dbReference type="EMBL" id="ERN00122.1"/>
    </source>
</evidence>
<dbReference type="Proteomes" id="UP000017836">
    <property type="component" value="Unassembled WGS sequence"/>
</dbReference>
<organism evidence="1 2">
    <name type="scientific">Amborella trichopoda</name>
    <dbReference type="NCBI Taxonomy" id="13333"/>
    <lineage>
        <taxon>Eukaryota</taxon>
        <taxon>Viridiplantae</taxon>
        <taxon>Streptophyta</taxon>
        <taxon>Embryophyta</taxon>
        <taxon>Tracheophyta</taxon>
        <taxon>Spermatophyta</taxon>
        <taxon>Magnoliopsida</taxon>
        <taxon>Amborellales</taxon>
        <taxon>Amborellaceae</taxon>
        <taxon>Amborella</taxon>
    </lineage>
</organism>
<accession>W1NSN0</accession>
<dbReference type="AlphaFoldDB" id="W1NSN0"/>
<sequence length="166" mass="18786">MVEMTWERRQQRLRKRGDSDCSEGIRWGQLARGDGSGRDGAVRRPKWDSRLERGDWGRSWLASRLEIAEAVGVATKQQRLPPGRREPKVDTSRVAEQGSVAEMAVEDYSCSLGWRKWWTVVREQQRERGLTRGGGDSGRHLVLMVRGGRKSLGHKEESAVVMAACI</sequence>
<gene>
    <name evidence="1" type="ORF">AMTR_s00112p00112200</name>
</gene>
<dbReference type="HOGENOM" id="CLU_1604964_0_0_1"/>
<keyword evidence="2" id="KW-1185">Reference proteome</keyword>
<proteinExistence type="predicted"/>
<dbReference type="Gramene" id="ERN00122">
    <property type="protein sequence ID" value="ERN00122"/>
    <property type="gene ID" value="AMTR_s00112p00112200"/>
</dbReference>